<evidence type="ECO:0000259" key="3">
    <source>
        <dbReference type="Pfam" id="PF13439"/>
    </source>
</evidence>
<dbReference type="EMBL" id="BAABAS010000004">
    <property type="protein sequence ID" value="GAA4225816.1"/>
    <property type="molecule type" value="Genomic_DNA"/>
</dbReference>
<name>A0ABP8BU73_9ACTN</name>
<dbReference type="Pfam" id="PF13439">
    <property type="entry name" value="Glyco_transf_4"/>
    <property type="match status" value="1"/>
</dbReference>
<evidence type="ECO:0000256" key="2">
    <source>
        <dbReference type="ARBA" id="ARBA00022679"/>
    </source>
</evidence>
<keyword evidence="5" id="KW-1185">Reference proteome</keyword>
<dbReference type="Gene3D" id="3.40.50.2000">
    <property type="entry name" value="Glycogen Phosphorylase B"/>
    <property type="match status" value="2"/>
</dbReference>
<evidence type="ECO:0000256" key="1">
    <source>
        <dbReference type="ARBA" id="ARBA00022676"/>
    </source>
</evidence>
<dbReference type="Proteomes" id="UP001501710">
    <property type="component" value="Unassembled WGS sequence"/>
</dbReference>
<reference evidence="5" key="1">
    <citation type="journal article" date="2019" name="Int. J. Syst. Evol. Microbiol.">
        <title>The Global Catalogue of Microorganisms (GCM) 10K type strain sequencing project: providing services to taxonomists for standard genome sequencing and annotation.</title>
        <authorList>
            <consortium name="The Broad Institute Genomics Platform"/>
            <consortium name="The Broad Institute Genome Sequencing Center for Infectious Disease"/>
            <person name="Wu L."/>
            <person name="Ma J."/>
        </authorList>
    </citation>
    <scope>NUCLEOTIDE SEQUENCE [LARGE SCALE GENOMIC DNA]</scope>
    <source>
        <strain evidence="5">JCM 17440</strain>
    </source>
</reference>
<protein>
    <recommendedName>
        <fullName evidence="3">Glycosyltransferase subfamily 4-like N-terminal domain-containing protein</fullName>
    </recommendedName>
</protein>
<keyword evidence="1" id="KW-0328">Glycosyltransferase</keyword>
<accession>A0ABP8BU73</accession>
<feature type="domain" description="Glycosyltransferase subfamily 4-like N-terminal" evidence="3">
    <location>
        <begin position="17"/>
        <end position="167"/>
    </location>
</feature>
<dbReference type="InterPro" id="IPR028098">
    <property type="entry name" value="Glyco_trans_4-like_N"/>
</dbReference>
<dbReference type="PANTHER" id="PTHR45947:SF3">
    <property type="entry name" value="SULFOQUINOVOSYL TRANSFERASE SQD2"/>
    <property type="match status" value="1"/>
</dbReference>
<organism evidence="4 5">
    <name type="scientific">Actinomadura meridiana</name>
    <dbReference type="NCBI Taxonomy" id="559626"/>
    <lineage>
        <taxon>Bacteria</taxon>
        <taxon>Bacillati</taxon>
        <taxon>Actinomycetota</taxon>
        <taxon>Actinomycetes</taxon>
        <taxon>Streptosporangiales</taxon>
        <taxon>Thermomonosporaceae</taxon>
        <taxon>Actinomadura</taxon>
    </lineage>
</organism>
<comment type="caution">
    <text evidence="4">The sequence shown here is derived from an EMBL/GenBank/DDBJ whole genome shotgun (WGS) entry which is preliminary data.</text>
</comment>
<dbReference type="RefSeq" id="WP_344890004.1">
    <property type="nucleotide sequence ID" value="NZ_BAABAS010000004.1"/>
</dbReference>
<sequence length="408" mass="43601">MKFAFVLLTYNLDEPAGIERSVAALAVGLRAQGHRAIIIAAGPATAADDPDLVRLETIELPRPMLFDDLPRMLTNPAALRDEVEHVLAENDVDLVCWADAVAGLGYLAPAPAGVRTALMAHLIRADASIHESLARKPDAVLAVSPFLIEESARADVDTRGWRVLPNPLPRRGTPPPRHVRERLRLSGPVRTLARADPVKGISGLLRSLPHDFGRPVQVALADASFELWDGMQKAVRDECLRIAGERPEVELLPALPWDEAQDFLAGASLAVVPTMWPETFGNVAAEALSVGTPVAGFHLGNLPVLVGGAGRLVELDRGDEVQHIGGVTGSTAEPPGASEAFTRLWSAAASLLADHDTYHTASEQACGQVHQYEPATVADTFLTLIGTGHSACRTRPPHEPEERLNVAG</sequence>
<gene>
    <name evidence="4" type="ORF">GCM10022254_08560</name>
</gene>
<dbReference type="InterPro" id="IPR050194">
    <property type="entry name" value="Glycosyltransferase_grp1"/>
</dbReference>
<evidence type="ECO:0000313" key="4">
    <source>
        <dbReference type="EMBL" id="GAA4225816.1"/>
    </source>
</evidence>
<dbReference type="Pfam" id="PF13692">
    <property type="entry name" value="Glyco_trans_1_4"/>
    <property type="match status" value="1"/>
</dbReference>
<dbReference type="PANTHER" id="PTHR45947">
    <property type="entry name" value="SULFOQUINOVOSYL TRANSFERASE SQD2"/>
    <property type="match status" value="1"/>
</dbReference>
<evidence type="ECO:0000313" key="5">
    <source>
        <dbReference type="Proteomes" id="UP001501710"/>
    </source>
</evidence>
<proteinExistence type="predicted"/>
<dbReference type="SUPFAM" id="SSF53756">
    <property type="entry name" value="UDP-Glycosyltransferase/glycogen phosphorylase"/>
    <property type="match status" value="1"/>
</dbReference>
<keyword evidence="2" id="KW-0808">Transferase</keyword>
<dbReference type="CDD" id="cd03801">
    <property type="entry name" value="GT4_PimA-like"/>
    <property type="match status" value="1"/>
</dbReference>